<evidence type="ECO:0000256" key="4">
    <source>
        <dbReference type="ARBA" id="ARBA00022670"/>
    </source>
</evidence>
<keyword evidence="4" id="KW-0645">Protease</keyword>
<evidence type="ECO:0000313" key="14">
    <source>
        <dbReference type="EMBL" id="KIY99538.1"/>
    </source>
</evidence>
<dbReference type="PANTHER" id="PTHR12411">
    <property type="entry name" value="CYSTEINE PROTEASE FAMILY C1-RELATED"/>
    <property type="match status" value="1"/>
</dbReference>
<keyword evidence="8" id="KW-0865">Zymogen</keyword>
<reference evidence="14 15" key="1">
    <citation type="journal article" date="2013" name="BMC Genomics">
        <title>Reconstruction of the lipid metabolism for the microalga Monoraphidium neglectum from its genome sequence reveals characteristics suitable for biofuel production.</title>
        <authorList>
            <person name="Bogen C."/>
            <person name="Al-Dilaimi A."/>
            <person name="Albersmeier A."/>
            <person name="Wichmann J."/>
            <person name="Grundmann M."/>
            <person name="Rupp O."/>
            <person name="Lauersen K.J."/>
            <person name="Blifernez-Klassen O."/>
            <person name="Kalinowski J."/>
            <person name="Goesmann A."/>
            <person name="Mussgnug J.H."/>
            <person name="Kruse O."/>
        </authorList>
    </citation>
    <scope>NUCLEOTIDE SEQUENCE [LARGE SCALE GENOMIC DNA]</scope>
    <source>
        <strain evidence="14 15">SAG 48.87</strain>
    </source>
</reference>
<sequence>MARVSGLLLVLALLVGPSSAFKVIEGSAGVSKYATKLKKSGIKDVILTARPQESLTEGELPKSWDWRNVDGKNYLSPVRNQHIPVYCGGCWAFASTSALADRANIVRGGAFPLAVLSVQNVVDCSKGGNCIDGGEDKLVYAYAFRQGIPADTCNSFVAHNQACNHKHQCYTCESNGKCAPVYDYKRLVVSEYGSLQGRLAMKAEIYRRGPISCAIQSTRELDDYKGGVFAQKLQKIELNHVVSVVGWDKVDGEEVWIVRNSWGEPWGEGGFYRTPTSGFDGGNGANMNLGIELDCAFGAVDRWANARDLGFPASADEDDEIAPSRRATPEAAAAATRVAAS</sequence>
<evidence type="ECO:0000259" key="13">
    <source>
        <dbReference type="SMART" id="SM00645"/>
    </source>
</evidence>
<dbReference type="GO" id="GO:0006508">
    <property type="term" value="P:proteolysis"/>
    <property type="evidence" value="ECO:0007669"/>
    <property type="project" value="UniProtKB-KW"/>
</dbReference>
<feature type="region of interest" description="Disordered" evidence="11">
    <location>
        <begin position="313"/>
        <end position="341"/>
    </location>
</feature>
<dbReference type="KEGG" id="mng:MNEG_8426"/>
<evidence type="ECO:0000256" key="8">
    <source>
        <dbReference type="ARBA" id="ARBA00023145"/>
    </source>
</evidence>
<keyword evidence="5 12" id="KW-0732">Signal</keyword>
<dbReference type="GO" id="GO:0016807">
    <property type="term" value="F:cysteine-type carboxypeptidase activity"/>
    <property type="evidence" value="ECO:0007669"/>
    <property type="project" value="UniProtKB-EC"/>
</dbReference>
<feature type="domain" description="Peptidase C1A papain C-terminal" evidence="13">
    <location>
        <begin position="60"/>
        <end position="299"/>
    </location>
</feature>
<dbReference type="SMART" id="SM00645">
    <property type="entry name" value="Pept_C1"/>
    <property type="match status" value="1"/>
</dbReference>
<evidence type="ECO:0000256" key="6">
    <source>
        <dbReference type="ARBA" id="ARBA00022801"/>
    </source>
</evidence>
<feature type="signal peptide" evidence="12">
    <location>
        <begin position="1"/>
        <end position="20"/>
    </location>
</feature>
<accession>A0A0D2KVZ3</accession>
<keyword evidence="9" id="KW-1015">Disulfide bond</keyword>
<dbReference type="InterPro" id="IPR038765">
    <property type="entry name" value="Papain-like_cys_pep_sf"/>
</dbReference>
<dbReference type="InterPro" id="IPR000668">
    <property type="entry name" value="Peptidase_C1A_C"/>
</dbReference>
<dbReference type="SUPFAM" id="SSF54001">
    <property type="entry name" value="Cysteine proteinases"/>
    <property type="match status" value="1"/>
</dbReference>
<protein>
    <recommendedName>
        <fullName evidence="3">cathepsin X</fullName>
        <ecNumber evidence="3">3.4.18.1</ecNumber>
    </recommendedName>
</protein>
<dbReference type="InterPro" id="IPR013128">
    <property type="entry name" value="Peptidase_C1A"/>
</dbReference>
<comment type="similarity">
    <text evidence="2">Belongs to the peptidase C1 family.</text>
</comment>
<name>A0A0D2KVZ3_9CHLO</name>
<dbReference type="EMBL" id="KK101819">
    <property type="protein sequence ID" value="KIY99538.1"/>
    <property type="molecule type" value="Genomic_DNA"/>
</dbReference>
<keyword evidence="7" id="KW-0788">Thiol protease</keyword>
<gene>
    <name evidence="14" type="ORF">MNEG_8426</name>
</gene>
<keyword evidence="10" id="KW-0325">Glycoprotein</keyword>
<evidence type="ECO:0000313" key="15">
    <source>
        <dbReference type="Proteomes" id="UP000054498"/>
    </source>
</evidence>
<evidence type="ECO:0000256" key="11">
    <source>
        <dbReference type="SAM" id="MobiDB-lite"/>
    </source>
</evidence>
<dbReference type="OrthoDB" id="190265at2759"/>
<dbReference type="FunFam" id="3.90.70.10:FF:000060">
    <property type="entry name" value="Cathepsin Z"/>
    <property type="match status" value="1"/>
</dbReference>
<comment type="catalytic activity">
    <reaction evidence="1">
        <text>Release of C-terminal amino acid residues with broad specificity, but lacks action on C-terminal proline. Shows weak endopeptidase activity.</text>
        <dbReference type="EC" id="3.4.18.1"/>
    </reaction>
</comment>
<evidence type="ECO:0000256" key="3">
    <source>
        <dbReference type="ARBA" id="ARBA00012516"/>
    </source>
</evidence>
<evidence type="ECO:0000256" key="1">
    <source>
        <dbReference type="ARBA" id="ARBA00001594"/>
    </source>
</evidence>
<dbReference type="RefSeq" id="XP_013898558.1">
    <property type="nucleotide sequence ID" value="XM_014043104.1"/>
</dbReference>
<dbReference type="EC" id="3.4.18.1" evidence="3"/>
<keyword evidence="14" id="KW-0121">Carboxypeptidase</keyword>
<dbReference type="STRING" id="145388.A0A0D2KVZ3"/>
<keyword evidence="6 14" id="KW-0378">Hydrolase</keyword>
<proteinExistence type="inferred from homology"/>
<dbReference type="Proteomes" id="UP000054498">
    <property type="component" value="Unassembled WGS sequence"/>
</dbReference>
<organism evidence="14 15">
    <name type="scientific">Monoraphidium neglectum</name>
    <dbReference type="NCBI Taxonomy" id="145388"/>
    <lineage>
        <taxon>Eukaryota</taxon>
        <taxon>Viridiplantae</taxon>
        <taxon>Chlorophyta</taxon>
        <taxon>core chlorophytes</taxon>
        <taxon>Chlorophyceae</taxon>
        <taxon>CS clade</taxon>
        <taxon>Sphaeropleales</taxon>
        <taxon>Selenastraceae</taxon>
        <taxon>Monoraphidium</taxon>
    </lineage>
</organism>
<dbReference type="Pfam" id="PF00112">
    <property type="entry name" value="Peptidase_C1"/>
    <property type="match status" value="1"/>
</dbReference>
<dbReference type="Gene3D" id="3.90.70.10">
    <property type="entry name" value="Cysteine proteinases"/>
    <property type="match status" value="1"/>
</dbReference>
<feature type="chain" id="PRO_5018598177" description="cathepsin X" evidence="12">
    <location>
        <begin position="21"/>
        <end position="341"/>
    </location>
</feature>
<dbReference type="GeneID" id="25741302"/>
<evidence type="ECO:0000256" key="5">
    <source>
        <dbReference type="ARBA" id="ARBA00022729"/>
    </source>
</evidence>
<dbReference type="AlphaFoldDB" id="A0A0D2KVZ3"/>
<feature type="compositionally biased region" description="Low complexity" evidence="11">
    <location>
        <begin position="324"/>
        <end position="341"/>
    </location>
</feature>
<evidence type="ECO:0000256" key="2">
    <source>
        <dbReference type="ARBA" id="ARBA00008455"/>
    </source>
</evidence>
<evidence type="ECO:0000256" key="10">
    <source>
        <dbReference type="ARBA" id="ARBA00023180"/>
    </source>
</evidence>
<keyword evidence="15" id="KW-1185">Reference proteome</keyword>
<evidence type="ECO:0000256" key="7">
    <source>
        <dbReference type="ARBA" id="ARBA00022807"/>
    </source>
</evidence>
<evidence type="ECO:0000256" key="12">
    <source>
        <dbReference type="SAM" id="SignalP"/>
    </source>
</evidence>
<evidence type="ECO:0000256" key="9">
    <source>
        <dbReference type="ARBA" id="ARBA00023157"/>
    </source>
</evidence>